<name>A0A2M8EKI0_UNCKA</name>
<gene>
    <name evidence="1" type="ORF">CO059_00235</name>
</gene>
<organism evidence="1 2">
    <name type="scientific">candidate division WWE3 bacterium CG_4_9_14_0_2_um_filter_48_10</name>
    <dbReference type="NCBI Taxonomy" id="1975078"/>
    <lineage>
        <taxon>Bacteria</taxon>
        <taxon>Katanobacteria</taxon>
    </lineage>
</organism>
<dbReference type="EMBL" id="PFSK01000005">
    <property type="protein sequence ID" value="PJC23197.1"/>
    <property type="molecule type" value="Genomic_DNA"/>
</dbReference>
<accession>A0A2M8EKI0</accession>
<protein>
    <submittedName>
        <fullName evidence="1">Uncharacterized protein</fullName>
    </submittedName>
</protein>
<reference evidence="2" key="1">
    <citation type="submission" date="2017-09" db="EMBL/GenBank/DDBJ databases">
        <title>Depth-based differentiation of microbial function through sediment-hosted aquifers and enrichment of novel symbionts in the deep terrestrial subsurface.</title>
        <authorList>
            <person name="Probst A.J."/>
            <person name="Ladd B."/>
            <person name="Jarett J.K."/>
            <person name="Geller-Mcgrath D.E."/>
            <person name="Sieber C.M.K."/>
            <person name="Emerson J.B."/>
            <person name="Anantharaman K."/>
            <person name="Thomas B.C."/>
            <person name="Malmstrom R."/>
            <person name="Stieglmeier M."/>
            <person name="Klingl A."/>
            <person name="Woyke T."/>
            <person name="Ryan C.M."/>
            <person name="Banfield J.F."/>
        </authorList>
    </citation>
    <scope>NUCLEOTIDE SEQUENCE [LARGE SCALE GENOMIC DNA]</scope>
</reference>
<dbReference type="Proteomes" id="UP000228781">
    <property type="component" value="Unassembled WGS sequence"/>
</dbReference>
<proteinExistence type="predicted"/>
<evidence type="ECO:0000313" key="2">
    <source>
        <dbReference type="Proteomes" id="UP000228781"/>
    </source>
</evidence>
<comment type="caution">
    <text evidence="1">The sequence shown here is derived from an EMBL/GenBank/DDBJ whole genome shotgun (WGS) entry which is preliminary data.</text>
</comment>
<dbReference type="AlphaFoldDB" id="A0A2M8EKI0"/>
<sequence>MSIVVFLSRSSKRSKGINGKVAVFGDGLEVLTIPITLDYPPSFYIFLPPPLPPLFLAKISYQKFRARIFFSKILRS</sequence>
<evidence type="ECO:0000313" key="1">
    <source>
        <dbReference type="EMBL" id="PJC23197.1"/>
    </source>
</evidence>